<evidence type="ECO:0000256" key="12">
    <source>
        <dbReference type="RuleBase" id="RU000471"/>
    </source>
</evidence>
<evidence type="ECO:0000313" key="15">
    <source>
        <dbReference type="EMBL" id="AXK15288.1"/>
    </source>
</evidence>
<feature type="transmembrane region" description="Helical" evidence="14">
    <location>
        <begin position="282"/>
        <end position="305"/>
    </location>
</feature>
<dbReference type="HAMAP" id="MF_01350">
    <property type="entry name" value="NDH1_NuoH"/>
    <property type="match status" value="1"/>
</dbReference>
<evidence type="ECO:0000256" key="14">
    <source>
        <dbReference type="SAM" id="Phobius"/>
    </source>
</evidence>
<evidence type="ECO:0000256" key="6">
    <source>
        <dbReference type="ARBA" id="ARBA00022692"/>
    </source>
</evidence>
<protein>
    <recommendedName>
        <fullName evidence="4 13">NADH-ubiquinone oxidoreductase chain 1</fullName>
        <ecNumber evidence="13">7.1.1.2</ecNumber>
    </recommendedName>
</protein>
<evidence type="ECO:0000256" key="10">
    <source>
        <dbReference type="ARBA" id="ARBA00023128"/>
    </source>
</evidence>
<feature type="transmembrane region" description="Helical" evidence="14">
    <location>
        <begin position="143"/>
        <end position="166"/>
    </location>
</feature>
<feature type="transmembrane region" description="Helical" evidence="14">
    <location>
        <begin position="102"/>
        <end position="122"/>
    </location>
</feature>
<evidence type="ECO:0000256" key="3">
    <source>
        <dbReference type="ARBA" id="ARBA00010535"/>
    </source>
</evidence>
<keyword evidence="11 14" id="KW-0472">Membrane</keyword>
<dbReference type="EMBL" id="MG822749">
    <property type="protein sequence ID" value="AXK15288.1"/>
    <property type="molecule type" value="Genomic_DNA"/>
</dbReference>
<dbReference type="PROSITE" id="PS00667">
    <property type="entry name" value="COMPLEX1_ND1_1"/>
    <property type="match status" value="1"/>
</dbReference>
<evidence type="ECO:0000256" key="13">
    <source>
        <dbReference type="RuleBase" id="RU000473"/>
    </source>
</evidence>
<feature type="transmembrane region" description="Helical" evidence="14">
    <location>
        <begin position="6"/>
        <end position="24"/>
    </location>
</feature>
<reference evidence="15" key="1">
    <citation type="submission" date="2018-01" db="EMBL/GenBank/DDBJ databases">
        <title>Mitochondrial Genomes of Zele cholophthalmus.</title>
        <authorList>
            <person name="Xu L."/>
        </authorList>
    </citation>
    <scope>NUCLEOTIDE SEQUENCE</scope>
</reference>
<dbReference type="EC" id="7.1.1.2" evidence="13"/>
<evidence type="ECO:0000256" key="7">
    <source>
        <dbReference type="ARBA" id="ARBA00022792"/>
    </source>
</evidence>
<evidence type="ECO:0000256" key="2">
    <source>
        <dbReference type="ARBA" id="ARBA00004448"/>
    </source>
</evidence>
<dbReference type="GO" id="GO:0003954">
    <property type="term" value="F:NADH dehydrogenase activity"/>
    <property type="evidence" value="ECO:0007669"/>
    <property type="project" value="TreeGrafter"/>
</dbReference>
<dbReference type="Pfam" id="PF00146">
    <property type="entry name" value="NADHdh"/>
    <property type="match status" value="1"/>
</dbReference>
<dbReference type="GO" id="GO:0008137">
    <property type="term" value="F:NADH dehydrogenase (ubiquinone) activity"/>
    <property type="evidence" value="ECO:0007669"/>
    <property type="project" value="UniProtKB-EC"/>
</dbReference>
<dbReference type="PANTHER" id="PTHR11432:SF3">
    <property type="entry name" value="NADH-UBIQUINONE OXIDOREDUCTASE CHAIN 1"/>
    <property type="match status" value="1"/>
</dbReference>
<keyword evidence="5" id="KW-0813">Transport</keyword>
<accession>A0A345X0P6</accession>
<keyword evidence="7" id="KW-0999">Mitochondrion inner membrane</keyword>
<organism evidence="15">
    <name type="scientific">Zele chlorophthalmus</name>
    <name type="common">Braconid wasp</name>
    <name type="synonym">Bracon chlorophthalmus</name>
    <dbReference type="NCBI Taxonomy" id="1080924"/>
    <lineage>
        <taxon>Eukaryota</taxon>
        <taxon>Metazoa</taxon>
        <taxon>Ecdysozoa</taxon>
        <taxon>Arthropoda</taxon>
        <taxon>Hexapoda</taxon>
        <taxon>Insecta</taxon>
        <taxon>Pterygota</taxon>
        <taxon>Neoptera</taxon>
        <taxon>Endopterygota</taxon>
        <taxon>Hymenoptera</taxon>
        <taxon>Apocrita</taxon>
        <taxon>Ichneumonoidea</taxon>
        <taxon>Braconidae</taxon>
        <taxon>Zeleinae</taxon>
        <taxon>Zele</taxon>
    </lineage>
</organism>
<evidence type="ECO:0000256" key="1">
    <source>
        <dbReference type="ARBA" id="ARBA00003257"/>
    </source>
</evidence>
<keyword evidence="9 13" id="KW-0830">Ubiquinone</keyword>
<evidence type="ECO:0000256" key="9">
    <source>
        <dbReference type="ARBA" id="ARBA00023075"/>
    </source>
</evidence>
<evidence type="ECO:0000256" key="5">
    <source>
        <dbReference type="ARBA" id="ARBA00022448"/>
    </source>
</evidence>
<comment type="subcellular location">
    <subcellularLocation>
        <location evidence="2 12">Mitochondrion inner membrane</location>
        <topology evidence="2 12">Multi-pass membrane protein</topology>
    </subcellularLocation>
</comment>
<comment type="function">
    <text evidence="1">Core subunit of the mitochondrial membrane respiratory chain NADH dehydrogenase (Complex I) that is believed to belong to the minimal assembly required for catalysis. Complex I functions in the transfer of electrons from NADH to the respiratory chain. The immediate electron acceptor for the enzyme is believed to be ubiquinone.</text>
</comment>
<feature type="transmembrane region" description="Helical" evidence="14">
    <location>
        <begin position="69"/>
        <end position="90"/>
    </location>
</feature>
<keyword evidence="8 14" id="KW-1133">Transmembrane helix</keyword>
<keyword evidence="10 13" id="KW-0496">Mitochondrion</keyword>
<dbReference type="GO" id="GO:0005743">
    <property type="term" value="C:mitochondrial inner membrane"/>
    <property type="evidence" value="ECO:0007669"/>
    <property type="project" value="UniProtKB-SubCell"/>
</dbReference>
<dbReference type="PROSITE" id="PS00668">
    <property type="entry name" value="COMPLEX1_ND1_2"/>
    <property type="match status" value="1"/>
</dbReference>
<keyword evidence="12" id="KW-0520">NAD</keyword>
<evidence type="ECO:0000256" key="8">
    <source>
        <dbReference type="ARBA" id="ARBA00022989"/>
    </source>
</evidence>
<gene>
    <name evidence="15" type="primary">nad1</name>
</gene>
<dbReference type="GO" id="GO:0009060">
    <property type="term" value="P:aerobic respiration"/>
    <property type="evidence" value="ECO:0007669"/>
    <property type="project" value="TreeGrafter"/>
</dbReference>
<keyword evidence="6 12" id="KW-0812">Transmembrane</keyword>
<proteinExistence type="inferred from homology"/>
<geneLocation type="mitochondrion" evidence="15"/>
<dbReference type="InterPro" id="IPR018086">
    <property type="entry name" value="NADH_UbQ_OxRdtase_su1_CS"/>
</dbReference>
<feature type="transmembrane region" description="Helical" evidence="14">
    <location>
        <begin position="172"/>
        <end position="192"/>
    </location>
</feature>
<evidence type="ECO:0000256" key="4">
    <source>
        <dbReference type="ARBA" id="ARBA00021009"/>
    </source>
</evidence>
<feature type="transmembrane region" description="Helical" evidence="14">
    <location>
        <begin position="253"/>
        <end position="270"/>
    </location>
</feature>
<comment type="catalytic activity">
    <reaction evidence="13">
        <text>a ubiquinone + NADH + 5 H(+)(in) = a ubiquinol + NAD(+) + 4 H(+)(out)</text>
        <dbReference type="Rhea" id="RHEA:29091"/>
        <dbReference type="Rhea" id="RHEA-COMP:9565"/>
        <dbReference type="Rhea" id="RHEA-COMP:9566"/>
        <dbReference type="ChEBI" id="CHEBI:15378"/>
        <dbReference type="ChEBI" id="CHEBI:16389"/>
        <dbReference type="ChEBI" id="CHEBI:17976"/>
        <dbReference type="ChEBI" id="CHEBI:57540"/>
        <dbReference type="ChEBI" id="CHEBI:57945"/>
        <dbReference type="EC" id="7.1.1.2"/>
    </reaction>
</comment>
<dbReference type="AlphaFoldDB" id="A0A345X0P6"/>
<dbReference type="InterPro" id="IPR001694">
    <property type="entry name" value="NADH_UbQ_OxRdtase_su1/FPO"/>
</dbReference>
<name>A0A345X0P6_ZELCH</name>
<evidence type="ECO:0000256" key="11">
    <source>
        <dbReference type="ARBA" id="ARBA00023136"/>
    </source>
</evidence>
<comment type="similarity">
    <text evidence="3 12">Belongs to the complex I subunit 1 family.</text>
</comment>
<sequence length="311" mass="37006">MTSLILLILVVLLIMITVAFMTLFERKIMGLFHYRKGPNKLGMFGLLQPFSDAMKLFSKEIFFPFKSNLYLYFVSPILMLMLSLMMWMIYPFMNNIMDMNLSTLYFLCIMSMGVYPLMFMGWSSSSVFSMIGAIRSIAQSISYEVTFAITLLSMNNVISSLNLMNFTIYSKYMNLLFLFYPIFLALLINMLAEINRTPFDLSESESELVSGFNVEYGEIKFTMIFLSEYSMLIFMMLLISMIFFNFFFSYMVFLNMMLMIFLITWIRMTFPRIRYDKLMFLCWFYILPFSLLNYMLFLFCLKMPFDMFFFN</sequence>
<dbReference type="PANTHER" id="PTHR11432">
    <property type="entry name" value="NADH DEHYDROGENASE SUBUNIT 1"/>
    <property type="match status" value="1"/>
</dbReference>